<organism evidence="2 3">
    <name type="scientific">Litorihabitans aurantiacus</name>
    <dbReference type="NCBI Taxonomy" id="1930061"/>
    <lineage>
        <taxon>Bacteria</taxon>
        <taxon>Bacillati</taxon>
        <taxon>Actinomycetota</taxon>
        <taxon>Actinomycetes</taxon>
        <taxon>Micrococcales</taxon>
        <taxon>Beutenbergiaceae</taxon>
        <taxon>Litorihabitans</taxon>
    </lineage>
</organism>
<accession>A0AA37XD57</accession>
<dbReference type="AlphaFoldDB" id="A0AA37XD57"/>
<name>A0AA37XD57_9MICO</name>
<dbReference type="EMBL" id="BSUM01000001">
    <property type="protein sequence ID" value="GMA31156.1"/>
    <property type="molecule type" value="Genomic_DNA"/>
</dbReference>
<reference evidence="2" key="2">
    <citation type="submission" date="2023-02" db="EMBL/GenBank/DDBJ databases">
        <authorList>
            <person name="Sun Q."/>
            <person name="Mori K."/>
        </authorList>
    </citation>
    <scope>NUCLEOTIDE SEQUENCE</scope>
    <source>
        <strain evidence="2">NBRC 112290</strain>
    </source>
</reference>
<feature type="region of interest" description="Disordered" evidence="1">
    <location>
        <begin position="69"/>
        <end position="92"/>
    </location>
</feature>
<keyword evidence="3" id="KW-1185">Reference proteome</keyword>
<gene>
    <name evidence="2" type="ORF">GCM10025875_11480</name>
</gene>
<proteinExistence type="predicted"/>
<evidence type="ECO:0000256" key="1">
    <source>
        <dbReference type="SAM" id="MobiDB-lite"/>
    </source>
</evidence>
<feature type="region of interest" description="Disordered" evidence="1">
    <location>
        <begin position="1"/>
        <end position="33"/>
    </location>
</feature>
<feature type="compositionally biased region" description="Low complexity" evidence="1">
    <location>
        <begin position="17"/>
        <end position="30"/>
    </location>
</feature>
<evidence type="ECO:0000313" key="2">
    <source>
        <dbReference type="EMBL" id="GMA31156.1"/>
    </source>
</evidence>
<protein>
    <submittedName>
        <fullName evidence="2">Uncharacterized protein</fullName>
    </submittedName>
</protein>
<reference evidence="2" key="1">
    <citation type="journal article" date="2014" name="Int. J. Syst. Evol. Microbiol.">
        <title>Complete genome sequence of Corynebacterium casei LMG S-19264T (=DSM 44701T), isolated from a smear-ripened cheese.</title>
        <authorList>
            <consortium name="US DOE Joint Genome Institute (JGI-PGF)"/>
            <person name="Walter F."/>
            <person name="Albersmeier A."/>
            <person name="Kalinowski J."/>
            <person name="Ruckert C."/>
        </authorList>
    </citation>
    <scope>NUCLEOTIDE SEQUENCE</scope>
    <source>
        <strain evidence="2">NBRC 112290</strain>
    </source>
</reference>
<evidence type="ECO:0000313" key="3">
    <source>
        <dbReference type="Proteomes" id="UP001157161"/>
    </source>
</evidence>
<comment type="caution">
    <text evidence="2">The sequence shown here is derived from an EMBL/GenBank/DDBJ whole genome shotgun (WGS) entry which is preliminary data.</text>
</comment>
<sequence length="92" mass="9484">MIGPLTPRESLVGIAFTTPSGRPTSRSRSTNARVVSGVSSAGLTTLVHPAARAGAILRVAIARGKFQGVMSRHGPTGTRVTITRPVPSGLRP</sequence>
<dbReference type="Proteomes" id="UP001157161">
    <property type="component" value="Unassembled WGS sequence"/>
</dbReference>